<dbReference type="OMA" id="DGFDHHK"/>
<dbReference type="InterPro" id="IPR003598">
    <property type="entry name" value="Ig_sub2"/>
</dbReference>
<dbReference type="Pfam" id="PF25059">
    <property type="entry name" value="FN3_DSCAM-DSCAML_C"/>
    <property type="match status" value="1"/>
</dbReference>
<feature type="domain" description="Ig-like" evidence="13">
    <location>
        <begin position="512"/>
        <end position="598"/>
    </location>
</feature>
<dbReference type="CDD" id="cd00063">
    <property type="entry name" value="FN3"/>
    <property type="match status" value="6"/>
</dbReference>
<dbReference type="FunFam" id="2.60.40.10:FF:000104">
    <property type="entry name" value="Down syndrome cell adhesion molecule b"/>
    <property type="match status" value="1"/>
</dbReference>
<dbReference type="GO" id="GO:0098609">
    <property type="term" value="P:cell-cell adhesion"/>
    <property type="evidence" value="ECO:0007669"/>
    <property type="project" value="TreeGrafter"/>
</dbReference>
<feature type="region of interest" description="Disordered" evidence="10">
    <location>
        <begin position="1747"/>
        <end position="1812"/>
    </location>
</feature>
<keyword evidence="7 11" id="KW-0472">Membrane</keyword>
<evidence type="ECO:0000256" key="5">
    <source>
        <dbReference type="ARBA" id="ARBA00022889"/>
    </source>
</evidence>
<evidence type="ECO:0000259" key="14">
    <source>
        <dbReference type="PROSITE" id="PS50853"/>
    </source>
</evidence>
<evidence type="ECO:0000256" key="6">
    <source>
        <dbReference type="ARBA" id="ARBA00022989"/>
    </source>
</evidence>
<feature type="domain" description="Ig-like" evidence="13">
    <location>
        <begin position="699"/>
        <end position="788"/>
    </location>
</feature>
<evidence type="ECO:0000256" key="10">
    <source>
        <dbReference type="SAM" id="MobiDB-lite"/>
    </source>
</evidence>
<evidence type="ECO:0000313" key="15">
    <source>
        <dbReference type="EnsemblMetazoa" id="SMAR011726-PA"/>
    </source>
</evidence>
<dbReference type="CDD" id="cd00096">
    <property type="entry name" value="Ig"/>
    <property type="match status" value="1"/>
</dbReference>
<accession>T1JD46</accession>
<dbReference type="FunFam" id="2.60.40.10:FF:000093">
    <property type="entry name" value="Down syndrome cell adhesion molecule, isoform B"/>
    <property type="match status" value="1"/>
</dbReference>
<evidence type="ECO:0000256" key="2">
    <source>
        <dbReference type="ARBA" id="ARBA00022692"/>
    </source>
</evidence>
<evidence type="ECO:0000256" key="9">
    <source>
        <dbReference type="ARBA" id="ARBA00023319"/>
    </source>
</evidence>
<evidence type="ECO:0000256" key="11">
    <source>
        <dbReference type="SAM" id="Phobius"/>
    </source>
</evidence>
<dbReference type="PROSITE" id="PS50835">
    <property type="entry name" value="IG_LIKE"/>
    <property type="match status" value="10"/>
</dbReference>
<feature type="domain" description="Ig-like" evidence="13">
    <location>
        <begin position="413"/>
        <end position="507"/>
    </location>
</feature>
<feature type="region of interest" description="Disordered" evidence="10">
    <location>
        <begin position="1853"/>
        <end position="1897"/>
    </location>
</feature>
<dbReference type="GO" id="GO:0009653">
    <property type="term" value="P:anatomical structure morphogenesis"/>
    <property type="evidence" value="ECO:0007669"/>
    <property type="project" value="UniProtKB-ARBA"/>
</dbReference>
<dbReference type="PANTHER" id="PTHR44170">
    <property type="entry name" value="PROTEIN SIDEKICK"/>
    <property type="match status" value="1"/>
</dbReference>
<dbReference type="GO" id="GO:0016020">
    <property type="term" value="C:membrane"/>
    <property type="evidence" value="ECO:0007669"/>
    <property type="project" value="UniProtKB-SubCell"/>
</dbReference>
<dbReference type="InterPro" id="IPR036116">
    <property type="entry name" value="FN3_sf"/>
</dbReference>
<dbReference type="HOGENOM" id="CLU_001038_4_0_1"/>
<dbReference type="SUPFAM" id="SSF49265">
    <property type="entry name" value="Fibronectin type III"/>
    <property type="match status" value="3"/>
</dbReference>
<dbReference type="Pfam" id="PF00041">
    <property type="entry name" value="fn3"/>
    <property type="match status" value="5"/>
</dbReference>
<feature type="transmembrane region" description="Helical" evidence="11">
    <location>
        <begin position="1703"/>
        <end position="1725"/>
    </location>
</feature>
<dbReference type="SMART" id="SM00409">
    <property type="entry name" value="IG"/>
    <property type="match status" value="9"/>
</dbReference>
<evidence type="ECO:0000256" key="12">
    <source>
        <dbReference type="SAM" id="SignalP"/>
    </source>
</evidence>
<reference evidence="15" key="2">
    <citation type="submission" date="2015-02" db="UniProtKB">
        <authorList>
            <consortium name="EnsemblMetazoa"/>
        </authorList>
    </citation>
    <scope>IDENTIFICATION</scope>
</reference>
<dbReference type="PANTHER" id="PTHR44170:SF56">
    <property type="entry name" value="FIBRONECTIN TYPE-III DOMAIN-CONTAINING PROTEIN"/>
    <property type="match status" value="1"/>
</dbReference>
<evidence type="ECO:0000256" key="8">
    <source>
        <dbReference type="ARBA" id="ARBA00023157"/>
    </source>
</evidence>
<dbReference type="InterPro" id="IPR056754">
    <property type="entry name" value="DSCAM/DSCAML_C"/>
</dbReference>
<feature type="domain" description="Fibronectin type-III" evidence="14">
    <location>
        <begin position="994"/>
        <end position="1090"/>
    </location>
</feature>
<feature type="domain" description="Fibronectin type-III" evidence="14">
    <location>
        <begin position="1202"/>
        <end position="1297"/>
    </location>
</feature>
<dbReference type="EnsemblMetazoa" id="SMAR011726-RA">
    <property type="protein sequence ID" value="SMAR011726-PA"/>
    <property type="gene ID" value="SMAR011726"/>
</dbReference>
<dbReference type="FunFam" id="2.60.40.10:FF:000333">
    <property type="entry name" value="Down syndrome cell adhesion molecule"/>
    <property type="match status" value="2"/>
</dbReference>
<feature type="domain" description="Ig-like" evidence="13">
    <location>
        <begin position="603"/>
        <end position="694"/>
    </location>
</feature>
<dbReference type="EMBL" id="JH432094">
    <property type="status" value="NOT_ANNOTATED_CDS"/>
    <property type="molecule type" value="Genomic_DNA"/>
</dbReference>
<keyword evidence="8" id="KW-1015">Disulfide bond</keyword>
<dbReference type="FunFam" id="2.60.40.10:FF:000719">
    <property type="entry name" value="nephrin isoform X1"/>
    <property type="match status" value="1"/>
</dbReference>
<evidence type="ECO:0000256" key="3">
    <source>
        <dbReference type="ARBA" id="ARBA00022729"/>
    </source>
</evidence>
<keyword evidence="16" id="KW-1185">Reference proteome</keyword>
<feature type="domain" description="Ig-like" evidence="13">
    <location>
        <begin position="891"/>
        <end position="985"/>
    </location>
</feature>
<dbReference type="InterPro" id="IPR007110">
    <property type="entry name" value="Ig-like_dom"/>
</dbReference>
<dbReference type="eggNOG" id="KOG3510">
    <property type="taxonomic scope" value="Eukaryota"/>
</dbReference>
<dbReference type="PROSITE" id="PS50853">
    <property type="entry name" value="FN3"/>
    <property type="match status" value="6"/>
</dbReference>
<dbReference type="InterPro" id="IPR003599">
    <property type="entry name" value="Ig_sub"/>
</dbReference>
<dbReference type="Pfam" id="PF13927">
    <property type="entry name" value="Ig_3"/>
    <property type="match status" value="6"/>
</dbReference>
<feature type="compositionally biased region" description="Basic residues" evidence="10">
    <location>
        <begin position="1748"/>
        <end position="1780"/>
    </location>
</feature>
<keyword evidence="3 12" id="KW-0732">Signal</keyword>
<feature type="domain" description="Ig-like" evidence="13">
    <location>
        <begin position="329"/>
        <end position="407"/>
    </location>
</feature>
<evidence type="ECO:0008006" key="17">
    <source>
        <dbReference type="Google" id="ProtNLM"/>
    </source>
</evidence>
<dbReference type="InterPro" id="IPR013098">
    <property type="entry name" value="Ig_I-set"/>
</dbReference>
<feature type="domain" description="Ig-like" evidence="13">
    <location>
        <begin position="1398"/>
        <end position="1480"/>
    </location>
</feature>
<feature type="domain" description="Ig-like" evidence="13">
    <location>
        <begin position="229"/>
        <end position="320"/>
    </location>
</feature>
<feature type="domain" description="Fibronectin type-III" evidence="14">
    <location>
        <begin position="1301"/>
        <end position="1395"/>
    </location>
</feature>
<dbReference type="FunFam" id="2.60.40.10:FF:000028">
    <property type="entry name" value="Neuronal cell adhesion molecule"/>
    <property type="match status" value="1"/>
</dbReference>
<comment type="subcellular location">
    <subcellularLocation>
        <location evidence="1">Membrane</location>
        <topology evidence="1">Single-pass type I membrane protein</topology>
    </subcellularLocation>
</comment>
<feature type="domain" description="Fibronectin type-III" evidence="14">
    <location>
        <begin position="1488"/>
        <end position="1584"/>
    </location>
</feature>
<feature type="domain" description="Ig-like" evidence="13">
    <location>
        <begin position="793"/>
        <end position="887"/>
    </location>
</feature>
<protein>
    <recommendedName>
        <fullName evidence="17">Down syndrome cell adhesion molecule-like protein Dscam2</fullName>
    </recommendedName>
</protein>
<proteinExistence type="predicted"/>
<evidence type="ECO:0000256" key="4">
    <source>
        <dbReference type="ARBA" id="ARBA00022737"/>
    </source>
</evidence>
<feature type="compositionally biased region" description="Pro residues" evidence="10">
    <location>
        <begin position="1794"/>
        <end position="1805"/>
    </location>
</feature>
<dbReference type="SUPFAM" id="SSF48726">
    <property type="entry name" value="Immunoglobulin"/>
    <property type="match status" value="10"/>
</dbReference>
<reference evidence="16" key="1">
    <citation type="submission" date="2011-05" db="EMBL/GenBank/DDBJ databases">
        <authorList>
            <person name="Richards S.R."/>
            <person name="Qu J."/>
            <person name="Jiang H."/>
            <person name="Jhangiani S.N."/>
            <person name="Agravi P."/>
            <person name="Goodspeed R."/>
            <person name="Gross S."/>
            <person name="Mandapat C."/>
            <person name="Jackson L."/>
            <person name="Mathew T."/>
            <person name="Pu L."/>
            <person name="Thornton R."/>
            <person name="Saada N."/>
            <person name="Wilczek-Boney K.B."/>
            <person name="Lee S."/>
            <person name="Kovar C."/>
            <person name="Wu Y."/>
            <person name="Scherer S.E."/>
            <person name="Worley K.C."/>
            <person name="Muzny D.M."/>
            <person name="Gibbs R."/>
        </authorList>
    </citation>
    <scope>NUCLEOTIDE SEQUENCE</scope>
    <source>
        <strain evidence="16">Brora</strain>
    </source>
</reference>
<dbReference type="Pfam" id="PF07679">
    <property type="entry name" value="I-set"/>
    <property type="match status" value="3"/>
</dbReference>
<sequence>MPAHARLVMVVLIFSLIDARAEEEAQGPEFIVEPPNQIDFSNSTGAILECSARGWPTPAVSWVQVDGTPVSNVSGLREALTVGKLAFLPFRAEDYRQDVHAVHYRCVAVNSVGSVISREVQVRAVLLQVYDVHVYDTYVISGNTGVLKCHIPSVLSDFVRVISWTRDEAYIISPTHSKGKENDLGDDWVFGLTDFSCLSIDPNAKYVVMPNGDLHIRHARTNPKGNVPPKLTDTVTKVKVKQGDILVIPCVAHGNPAPKFKWYVKPERNVQHLVHLGDRAYQTASSLVLVDPQVSDGGIYICEAQNSVATERAEIKVMVTVSLSAKIEPAVLIAEEKQAAIFKCYPSGFPITGIIWLKNGRVLMKINHNISHVSELKVESADLESRGMYQCVVKNSQESSQASGELRLKDAAPVLKRGFSDKVLQPGPGFSLQCVAVGSPPPSVTWTLDGITLKSGKDRVSVYTFLDPTGDVVSTFNVSNTRTEDGGLYRCIVKNKAGIVEYMARVNIFGKPAVRKTPKLAVVAGNDIWVDCPMYGYPIDNITWEKDGRSLPFDLRQSLFRNGTIKITNVQRGVDSGRYTCIVNNKHGQAAKEDKQLVVMVPPKIIPFAFVGDQFHLGMRAHLTCAVSEGDLPVRFQWLKDGREMPTTLGVVVRSYDQHTSSFSIEGVSSQHSGNYTCVVANSAGTTSHSARLLVQVPPKITPFSFQDAHQGILARVSCVVSHGDLPLKFTWEKDGVRLDSSLGVEVRLFDEYTSVLSIGSVEAKHDGNYTCIASNDAGSASHFALLRVDVPPWWVIQPQDKSVVLGGSILINCSADGFPKPVISWTKVEDPGDNERKEVISSSSVLHVFTNGSLWIKQALIEHKGRYFCQATNGIGGGLSTPINILVHSPPIFDIKYRNQTVRKGESFEVPCEARGDYPINIEWIKDGEERIGSQADSRYAVKEGTVAEAPVSHLHVMAADRRDTAVFTCIAENAFGRDEANINIIVQEPPDFPQNVSVANVESRDLILEWITPFDGNSRITKYVVQYQPLGSNWQNEKVNEVSVNGKETVAPVAGLSPATSYHFRVLAENMLGTSALGEEVNVTMAEEAPAGPPESAKVEAVNPQTLKVSWKAPKPEQWNGKLRGYNIGHRIVGNGVDSNYIFRHTDLIELSADDLHTFITDLQKFTQYGVAVQAYNDAGKGPLSKEVVAMTSEDVPSKPPQELRCTTLTSQSIHVTWQPPPSDSTNGILRGFKIFYKPIKEWYDDATIQEKIDTPKKTLKNLEKFTNYSLQVLAYTKMGDGVASSPIYCRTLDDVPIPPADIKAIPSSVNSIVVGWLPPSRPNGLVKQYTLYRKIPGQRFENAVKYVIPASSLSYEVTSLKKTQRYEFWVTASTSAGEGPGSTVVTQIPNGPIVPARALSFSEPVLTAWKNNVKLLCEAVGSPTPDKKWIINGDHVQQNERIRILKDGSLQFENVHRTDAGNYTCVVQNGFGDDSVTYAIIVLVPPAAPALQIVATTPTTIEIAWSLPDDGGIRIQGYTLNLKREFGQWEQMTLSPEVRNTTLTNLECGTRYHLYLFAFNKVGMGSPSEVAVPSTEGTVPNVPPMETVIEPGVTSVTLNLYAWKNKECPIQYFVVEYKLQMSSDWSFVSNNIKPEQRKLVIPGLIPAMRYDLRMTAHNTAGSSVAAYKFATLKVDGGTVEPEIEKIDHSSSLSFFSDIRIVIPICISVTAICVILVVSCLCMRRRKGTSRRRVKAIPRFLPRAYGSKKHSSGHGHSGHQHKKKPAIQKPPRKGPVKKIMRDDEFRNVTPRTPAPDYDPPPIPGSEDGYNRNRIQMLHPVHGPSAGCSSPSFLRGLRVVHPMAIPTAPPMSETSSLAYEPSGCREPSPGFARHSGAARGQQVSRRSSHGVTGEETTFVFPTSFQDDYSEVVDAKRDRKMRPRF</sequence>
<dbReference type="SMART" id="SM00060">
    <property type="entry name" value="FN3"/>
    <property type="match status" value="6"/>
</dbReference>
<dbReference type="PhylomeDB" id="T1JD46"/>
<dbReference type="InterPro" id="IPR013783">
    <property type="entry name" value="Ig-like_fold"/>
</dbReference>
<keyword evidence="2 11" id="KW-0812">Transmembrane</keyword>
<keyword evidence="9" id="KW-0393">Immunoglobulin domain</keyword>
<dbReference type="STRING" id="126957.T1JD46"/>
<name>T1JD46_STRMM</name>
<dbReference type="Gene3D" id="2.60.40.10">
    <property type="entry name" value="Immunoglobulins"/>
    <property type="match status" value="17"/>
</dbReference>
<feature type="domain" description="Fibronectin type-III" evidence="14">
    <location>
        <begin position="1585"/>
        <end position="1680"/>
    </location>
</feature>
<feature type="signal peptide" evidence="12">
    <location>
        <begin position="1"/>
        <end position="21"/>
    </location>
</feature>
<feature type="domain" description="Fibronectin type-III" evidence="14">
    <location>
        <begin position="1095"/>
        <end position="1197"/>
    </location>
</feature>
<keyword evidence="4" id="KW-0677">Repeat</keyword>
<feature type="domain" description="Ig-like" evidence="13">
    <location>
        <begin position="28"/>
        <end position="121"/>
    </location>
</feature>
<dbReference type="InterPro" id="IPR036179">
    <property type="entry name" value="Ig-like_dom_sf"/>
</dbReference>
<evidence type="ECO:0000256" key="1">
    <source>
        <dbReference type="ARBA" id="ARBA00004479"/>
    </source>
</evidence>
<dbReference type="FunFam" id="2.60.40.10:FF:000017">
    <property type="entry name" value="Down syndrome cell adhesion molecule b"/>
    <property type="match status" value="1"/>
</dbReference>
<feature type="chain" id="PRO_5004590408" description="Down syndrome cell adhesion molecule-like protein Dscam2" evidence="12">
    <location>
        <begin position="22"/>
        <end position="1925"/>
    </location>
</feature>
<organism evidence="15 16">
    <name type="scientific">Strigamia maritima</name>
    <name type="common">European centipede</name>
    <name type="synonym">Geophilus maritimus</name>
    <dbReference type="NCBI Taxonomy" id="126957"/>
    <lineage>
        <taxon>Eukaryota</taxon>
        <taxon>Metazoa</taxon>
        <taxon>Ecdysozoa</taxon>
        <taxon>Arthropoda</taxon>
        <taxon>Myriapoda</taxon>
        <taxon>Chilopoda</taxon>
        <taxon>Pleurostigmophora</taxon>
        <taxon>Geophilomorpha</taxon>
        <taxon>Linotaeniidae</taxon>
        <taxon>Strigamia</taxon>
    </lineage>
</organism>
<dbReference type="InterPro" id="IPR003961">
    <property type="entry name" value="FN3_dom"/>
</dbReference>
<evidence type="ECO:0000256" key="7">
    <source>
        <dbReference type="ARBA" id="ARBA00023136"/>
    </source>
</evidence>
<dbReference type="Proteomes" id="UP000014500">
    <property type="component" value="Unassembled WGS sequence"/>
</dbReference>
<keyword evidence="5" id="KW-0130">Cell adhesion</keyword>
<evidence type="ECO:0000259" key="13">
    <source>
        <dbReference type="PROSITE" id="PS50835"/>
    </source>
</evidence>
<keyword evidence="6 11" id="KW-1133">Transmembrane helix</keyword>
<dbReference type="GO" id="GO:0030154">
    <property type="term" value="P:cell differentiation"/>
    <property type="evidence" value="ECO:0007669"/>
    <property type="project" value="UniProtKB-ARBA"/>
</dbReference>
<dbReference type="SMART" id="SM00408">
    <property type="entry name" value="IGc2"/>
    <property type="match status" value="10"/>
</dbReference>
<evidence type="ECO:0000313" key="16">
    <source>
        <dbReference type="Proteomes" id="UP000014500"/>
    </source>
</evidence>